<dbReference type="SUPFAM" id="SSF57667">
    <property type="entry name" value="beta-beta-alpha zinc fingers"/>
    <property type="match status" value="1"/>
</dbReference>
<keyword evidence="3 6" id="KW-0863">Zinc-finger</keyword>
<dbReference type="PANTHER" id="PTHR47287:SF9">
    <property type="entry name" value="ZINC FINGER PROTEIN 4-LIKE"/>
    <property type="match status" value="1"/>
</dbReference>
<keyword evidence="4" id="KW-0862">Zinc</keyword>
<evidence type="ECO:0000256" key="6">
    <source>
        <dbReference type="PROSITE-ProRule" id="PRU00042"/>
    </source>
</evidence>
<dbReference type="PROSITE" id="PS00028">
    <property type="entry name" value="ZINC_FINGER_C2H2_1"/>
    <property type="match status" value="1"/>
</dbReference>
<gene>
    <name evidence="11" type="primary">25488506</name>
    <name evidence="9" type="ordered locus">MTR_3g009410</name>
    <name evidence="10" type="ORF">MtrunA17_Chr3g0079671</name>
</gene>
<feature type="compositionally biased region" description="Basic and acidic residues" evidence="7">
    <location>
        <begin position="82"/>
        <end position="96"/>
    </location>
</feature>
<evidence type="ECO:0000256" key="1">
    <source>
        <dbReference type="ARBA" id="ARBA00004123"/>
    </source>
</evidence>
<feature type="region of interest" description="Disordered" evidence="7">
    <location>
        <begin position="71"/>
        <end position="98"/>
    </location>
</feature>
<dbReference type="InterPro" id="IPR036236">
    <property type="entry name" value="Znf_C2H2_sf"/>
</dbReference>
<dbReference type="GO" id="GO:0005634">
    <property type="term" value="C:nucleus"/>
    <property type="evidence" value="ECO:0007669"/>
    <property type="project" value="UniProtKB-SubCell"/>
</dbReference>
<reference evidence="10" key="4">
    <citation type="journal article" date="2018" name="Nat. Plants">
        <title>Whole-genome landscape of Medicago truncatula symbiotic genes.</title>
        <authorList>
            <person name="Pecrix Y."/>
            <person name="Gamas P."/>
            <person name="Carrere S."/>
        </authorList>
    </citation>
    <scope>NUCLEOTIDE SEQUENCE</scope>
    <source>
        <tissue evidence="10">Leaves</tissue>
    </source>
</reference>
<feature type="compositionally biased region" description="Low complexity" evidence="7">
    <location>
        <begin position="255"/>
        <end position="266"/>
    </location>
</feature>
<dbReference type="OrthoDB" id="1736050at2759"/>
<dbReference type="EnsemblPlants" id="KEH32873">
    <property type="protein sequence ID" value="KEH32873"/>
    <property type="gene ID" value="MTR_3g009410"/>
</dbReference>
<evidence type="ECO:0000313" key="10">
    <source>
        <dbReference type="EMBL" id="RHN65417.1"/>
    </source>
</evidence>
<dbReference type="InterPro" id="IPR044246">
    <property type="entry name" value="ZFP3-like"/>
</dbReference>
<dbReference type="InterPro" id="IPR013087">
    <property type="entry name" value="Znf_C2H2_type"/>
</dbReference>
<evidence type="ECO:0000313" key="11">
    <source>
        <dbReference type="EnsemblPlants" id="KEH32873"/>
    </source>
</evidence>
<keyword evidence="2" id="KW-0479">Metal-binding</keyword>
<dbReference type="GO" id="GO:0009788">
    <property type="term" value="P:negative regulation of abscisic acid-activated signaling pathway"/>
    <property type="evidence" value="ECO:0007669"/>
    <property type="project" value="InterPro"/>
</dbReference>
<keyword evidence="12" id="KW-1185">Reference proteome</keyword>
<accession>A0A072UV14</accession>
<organism evidence="9 12">
    <name type="scientific">Medicago truncatula</name>
    <name type="common">Barrel medic</name>
    <name type="synonym">Medicago tribuloides</name>
    <dbReference type="NCBI Taxonomy" id="3880"/>
    <lineage>
        <taxon>Eukaryota</taxon>
        <taxon>Viridiplantae</taxon>
        <taxon>Streptophyta</taxon>
        <taxon>Embryophyta</taxon>
        <taxon>Tracheophyta</taxon>
        <taxon>Spermatophyta</taxon>
        <taxon>Magnoliopsida</taxon>
        <taxon>eudicotyledons</taxon>
        <taxon>Gunneridae</taxon>
        <taxon>Pentapetalae</taxon>
        <taxon>rosids</taxon>
        <taxon>fabids</taxon>
        <taxon>Fabales</taxon>
        <taxon>Fabaceae</taxon>
        <taxon>Papilionoideae</taxon>
        <taxon>50 kb inversion clade</taxon>
        <taxon>NPAAA clade</taxon>
        <taxon>Hologalegina</taxon>
        <taxon>IRL clade</taxon>
        <taxon>Trifolieae</taxon>
        <taxon>Medicago</taxon>
    </lineage>
</organism>
<dbReference type="Proteomes" id="UP000265566">
    <property type="component" value="Chromosome 3"/>
</dbReference>
<dbReference type="AlphaFoldDB" id="A0A072UV14"/>
<evidence type="ECO:0000313" key="9">
    <source>
        <dbReference type="EMBL" id="KEH32873.1"/>
    </source>
</evidence>
<feature type="compositionally biased region" description="Low complexity" evidence="7">
    <location>
        <begin position="1"/>
        <end position="13"/>
    </location>
</feature>
<name>A0A072UV14_MEDTR</name>
<dbReference type="STRING" id="3880.A0A072UV14"/>
<evidence type="ECO:0000259" key="8">
    <source>
        <dbReference type="PROSITE" id="PS50157"/>
    </source>
</evidence>
<dbReference type="EMBL" id="PSQE01000003">
    <property type="protein sequence ID" value="RHN65417.1"/>
    <property type="molecule type" value="Genomic_DNA"/>
</dbReference>
<feature type="region of interest" description="Disordered" evidence="7">
    <location>
        <begin position="1"/>
        <end position="42"/>
    </location>
</feature>
<reference evidence="9 12" key="2">
    <citation type="journal article" date="2014" name="BMC Genomics">
        <title>An improved genome release (version Mt4.0) for the model legume Medicago truncatula.</title>
        <authorList>
            <person name="Tang H."/>
            <person name="Krishnakumar V."/>
            <person name="Bidwell S."/>
            <person name="Rosen B."/>
            <person name="Chan A."/>
            <person name="Zhou S."/>
            <person name="Gentzbittel L."/>
            <person name="Childs K.L."/>
            <person name="Yandell M."/>
            <person name="Gundlach H."/>
            <person name="Mayer K.F."/>
            <person name="Schwartz D.C."/>
            <person name="Town C.D."/>
        </authorList>
    </citation>
    <scope>GENOME REANNOTATION</scope>
    <source>
        <strain evidence="9">A17</strain>
        <strain evidence="11 12">cv. Jemalong A17</strain>
    </source>
</reference>
<feature type="compositionally biased region" description="Basic and acidic residues" evidence="7">
    <location>
        <begin position="280"/>
        <end position="300"/>
    </location>
</feature>
<dbReference type="KEGG" id="mtr:25488506"/>
<dbReference type="PROSITE" id="PS50157">
    <property type="entry name" value="ZINC_FINGER_C2H2_2"/>
    <property type="match status" value="1"/>
</dbReference>
<evidence type="ECO:0000313" key="12">
    <source>
        <dbReference type="Proteomes" id="UP000002051"/>
    </source>
</evidence>
<proteinExistence type="predicted"/>
<dbReference type="EMBL" id="CM001219">
    <property type="protein sequence ID" value="KEH32873.1"/>
    <property type="molecule type" value="Genomic_DNA"/>
</dbReference>
<feature type="compositionally biased region" description="Basic and acidic residues" evidence="7">
    <location>
        <begin position="24"/>
        <end position="34"/>
    </location>
</feature>
<dbReference type="GO" id="GO:0008270">
    <property type="term" value="F:zinc ion binding"/>
    <property type="evidence" value="ECO:0007669"/>
    <property type="project" value="UniProtKB-KW"/>
</dbReference>
<evidence type="ECO:0000256" key="3">
    <source>
        <dbReference type="ARBA" id="ARBA00022771"/>
    </source>
</evidence>
<protein>
    <submittedName>
        <fullName evidence="10">Putative transcription factor C2H2 family</fullName>
    </submittedName>
    <submittedName>
        <fullName evidence="9">Zinc finger-like protein, putative</fullName>
    </submittedName>
</protein>
<comment type="subcellular location">
    <subcellularLocation>
        <location evidence="1">Nucleus</location>
    </subcellularLocation>
</comment>
<reference evidence="9 12" key="1">
    <citation type="journal article" date="2011" name="Nature">
        <title>The Medicago genome provides insight into the evolution of rhizobial symbioses.</title>
        <authorList>
            <person name="Young N.D."/>
            <person name="Debelle F."/>
            <person name="Oldroyd G.E."/>
            <person name="Geurts R."/>
            <person name="Cannon S.B."/>
            <person name="Udvardi M.K."/>
            <person name="Benedito V.A."/>
            <person name="Mayer K.F."/>
            <person name="Gouzy J."/>
            <person name="Schoof H."/>
            <person name="Van de Peer Y."/>
            <person name="Proost S."/>
            <person name="Cook D.R."/>
            <person name="Meyers B.C."/>
            <person name="Spannagl M."/>
            <person name="Cheung F."/>
            <person name="De Mita S."/>
            <person name="Krishnakumar V."/>
            <person name="Gundlach H."/>
            <person name="Zhou S."/>
            <person name="Mudge J."/>
            <person name="Bharti A.K."/>
            <person name="Murray J.D."/>
            <person name="Naoumkina M.A."/>
            <person name="Rosen B."/>
            <person name="Silverstein K.A."/>
            <person name="Tang H."/>
            <person name="Rombauts S."/>
            <person name="Zhao P.X."/>
            <person name="Zhou P."/>
            <person name="Barbe V."/>
            <person name="Bardou P."/>
            <person name="Bechner M."/>
            <person name="Bellec A."/>
            <person name="Berger A."/>
            <person name="Berges H."/>
            <person name="Bidwell S."/>
            <person name="Bisseling T."/>
            <person name="Choisne N."/>
            <person name="Couloux A."/>
            <person name="Denny R."/>
            <person name="Deshpande S."/>
            <person name="Dai X."/>
            <person name="Doyle J.J."/>
            <person name="Dudez A.M."/>
            <person name="Farmer A.D."/>
            <person name="Fouteau S."/>
            <person name="Franken C."/>
            <person name="Gibelin C."/>
            <person name="Gish J."/>
            <person name="Goldstein S."/>
            <person name="Gonzalez A.J."/>
            <person name="Green P.J."/>
            <person name="Hallab A."/>
            <person name="Hartog M."/>
            <person name="Hua A."/>
            <person name="Humphray S.J."/>
            <person name="Jeong D.H."/>
            <person name="Jing Y."/>
            <person name="Jocker A."/>
            <person name="Kenton S.M."/>
            <person name="Kim D.J."/>
            <person name="Klee K."/>
            <person name="Lai H."/>
            <person name="Lang C."/>
            <person name="Lin S."/>
            <person name="Macmil S.L."/>
            <person name="Magdelenat G."/>
            <person name="Matthews L."/>
            <person name="McCorrison J."/>
            <person name="Monaghan E.L."/>
            <person name="Mun J.H."/>
            <person name="Najar F.Z."/>
            <person name="Nicholson C."/>
            <person name="Noirot C."/>
            <person name="O'Bleness M."/>
            <person name="Paule C.R."/>
            <person name="Poulain J."/>
            <person name="Prion F."/>
            <person name="Qin B."/>
            <person name="Qu C."/>
            <person name="Retzel E.F."/>
            <person name="Riddle C."/>
            <person name="Sallet E."/>
            <person name="Samain S."/>
            <person name="Samson N."/>
            <person name="Sanders I."/>
            <person name="Saurat O."/>
            <person name="Scarpelli C."/>
            <person name="Schiex T."/>
            <person name="Segurens B."/>
            <person name="Severin A.J."/>
            <person name="Sherrier D.J."/>
            <person name="Shi R."/>
            <person name="Sims S."/>
            <person name="Singer S.R."/>
            <person name="Sinharoy S."/>
            <person name="Sterck L."/>
            <person name="Viollet A."/>
            <person name="Wang B.B."/>
            <person name="Wang K."/>
            <person name="Wang M."/>
            <person name="Wang X."/>
            <person name="Warfsmann J."/>
            <person name="Weissenbach J."/>
            <person name="White D.D."/>
            <person name="White J.D."/>
            <person name="Wiley G.B."/>
            <person name="Wincker P."/>
            <person name="Xing Y."/>
            <person name="Yang L."/>
            <person name="Yao Z."/>
            <person name="Ying F."/>
            <person name="Zhai J."/>
            <person name="Zhou L."/>
            <person name="Zuber A."/>
            <person name="Denarie J."/>
            <person name="Dixon R.A."/>
            <person name="May G.D."/>
            <person name="Schwartz D.C."/>
            <person name="Rogers J."/>
            <person name="Quetier F."/>
            <person name="Town C.D."/>
            <person name="Roe B.A."/>
        </authorList>
    </citation>
    <scope>NUCLEOTIDE SEQUENCE [LARGE SCALE GENOMIC DNA]</scope>
    <source>
        <strain evidence="9">A17</strain>
        <strain evidence="11 12">cv. Jemalong A17</strain>
    </source>
</reference>
<dbReference type="HOGENOM" id="CLU_066746_0_0_1"/>
<dbReference type="Proteomes" id="UP000002051">
    <property type="component" value="Chromosome 3"/>
</dbReference>
<evidence type="ECO:0000256" key="2">
    <source>
        <dbReference type="ARBA" id="ARBA00022723"/>
    </source>
</evidence>
<keyword evidence="5" id="KW-0539">Nucleus</keyword>
<dbReference type="PANTHER" id="PTHR47287">
    <property type="entry name" value="C2H2 AND C2HC ZINC FINGERS SUPERFAMILY PROTEIN"/>
    <property type="match status" value="1"/>
</dbReference>
<dbReference type="Gramene" id="rna13253">
    <property type="protein sequence ID" value="RHN65417.1"/>
    <property type="gene ID" value="gene13253"/>
</dbReference>
<feature type="domain" description="C2H2-type" evidence="8">
    <location>
        <begin position="100"/>
        <end position="127"/>
    </location>
</feature>
<feature type="region of interest" description="Disordered" evidence="7">
    <location>
        <begin position="254"/>
        <end position="307"/>
    </location>
</feature>
<sequence>MASQSSSVSATSQDQGDSSNSKKIMIEKEIEHDQPSNSNPNKFFDFVKLSKDDSVLRSEVQEHDFFGTFQVGSSSRFPSNNNERKNENNDEEKNSDSKSFSCCFCKRKFSTSQALGGHQNAHKAERTLEKQRKQRYESGAFGLGQPHFNPYFSYPSTLFTRPYFSAIGTRMESMIQKPLFINPRITPHSFRPFGYGNGGLGLQEILNPSLVSLRNMEGSNSNSRVGILGTGDATTLRIEDGENNKIGTNLKFEDSSTNVTTSSNSNLEKKIIMAPTSTNDDIHDQSKSNNEEEPSDKSHGLDLSLKL</sequence>
<dbReference type="Gene3D" id="3.30.160.60">
    <property type="entry name" value="Classic Zinc Finger"/>
    <property type="match status" value="1"/>
</dbReference>
<evidence type="ECO:0000256" key="4">
    <source>
        <dbReference type="ARBA" id="ARBA00022833"/>
    </source>
</evidence>
<reference evidence="11" key="3">
    <citation type="submission" date="2015-04" db="UniProtKB">
        <authorList>
            <consortium name="EnsemblPlants"/>
        </authorList>
    </citation>
    <scope>IDENTIFICATION</scope>
    <source>
        <strain evidence="11">cv. Jemalong A17</strain>
    </source>
</reference>
<evidence type="ECO:0000256" key="7">
    <source>
        <dbReference type="SAM" id="MobiDB-lite"/>
    </source>
</evidence>
<evidence type="ECO:0000256" key="5">
    <source>
        <dbReference type="ARBA" id="ARBA00023242"/>
    </source>
</evidence>